<dbReference type="Gene3D" id="2.40.50.230">
    <property type="entry name" value="Gp5 N-terminal domain"/>
    <property type="match status" value="1"/>
</dbReference>
<dbReference type="Gene3D" id="2.30.110.50">
    <property type="match status" value="1"/>
</dbReference>
<dbReference type="Gene3D" id="4.10.220.110">
    <property type="match status" value="1"/>
</dbReference>
<keyword evidence="2" id="KW-1185">Reference proteome</keyword>
<accession>A0A158AQF9</accession>
<dbReference type="RefSeq" id="WP_061160639.1">
    <property type="nucleotide sequence ID" value="NZ_FCOI02000007.1"/>
</dbReference>
<organism evidence="1 2">
    <name type="scientific">Caballeronia temeraria</name>
    <dbReference type="NCBI Taxonomy" id="1777137"/>
    <lineage>
        <taxon>Bacteria</taxon>
        <taxon>Pseudomonadati</taxon>
        <taxon>Pseudomonadota</taxon>
        <taxon>Betaproteobacteria</taxon>
        <taxon>Burkholderiales</taxon>
        <taxon>Burkholderiaceae</taxon>
        <taxon>Caballeronia</taxon>
    </lineage>
</organism>
<reference evidence="2" key="1">
    <citation type="submission" date="2016-01" db="EMBL/GenBank/DDBJ databases">
        <authorList>
            <person name="Peeters Charlotte."/>
        </authorList>
    </citation>
    <scope>NUCLEOTIDE SEQUENCE [LARGE SCALE GENOMIC DNA]</scope>
</reference>
<dbReference type="NCBIfam" id="TIGR01646">
    <property type="entry name" value="vgr_GE"/>
    <property type="match status" value="1"/>
</dbReference>
<name>A0A158AQF9_9BURK</name>
<dbReference type="AlphaFoldDB" id="A0A158AQF9"/>
<sequence>METQAKRPTALARWITGRQNYYLKVRGAPPSDGLSIISVKVVERLGNPYHITLELTANAELARADYLGRNATFSIEPLPGDGTPREWNGNVTRFTRTRKTRDFCAYRVVVESPLARLRITKRSRNYQNKTVPEIIEAILLDHDFLTHQFSFKLRRTFPKLAFHLQHQMSDWAFIHLLMRQAGLFCYTRPGDFGDQAIFADDIDGYDYSQQTNVLYREASGLETGNEAVLSLQQQSVTVAQSIRVRDYNPLRSWEPFDAEINLARDDKTTYGQSYTWGTHHLDGETARFEAQLRHEEALSGQIRFEGKGTVSAFCPGLVVRLDEKLPDAPHGMALWEVIHEAGRDQSYHNTFKALPADRPYRIPMQEHLWPKIVGTLSARITTRDDSDYAEMDEFGYYTARFDFDTDDWPRGGESVRLRLAKPFAGENQTGFHLPLLRDTEVGIAFTGGDPRCPYIAHAHHHSHATDLIHGRGWNTRNAIRTAANNKLRMEDARGKEGVKLATEYGGNRWRVRAGSGEEPPCDGVLSE</sequence>
<dbReference type="STRING" id="1777137.AWB76_02801"/>
<dbReference type="Proteomes" id="UP000054624">
    <property type="component" value="Unassembled WGS sequence"/>
</dbReference>
<evidence type="ECO:0000313" key="2">
    <source>
        <dbReference type="Proteomes" id="UP000054624"/>
    </source>
</evidence>
<proteinExistence type="predicted"/>
<dbReference type="Gene3D" id="3.55.50.10">
    <property type="entry name" value="Baseplate protein-like domains"/>
    <property type="match status" value="1"/>
</dbReference>
<dbReference type="EMBL" id="FCOI02000007">
    <property type="protein sequence ID" value="SAK59726.1"/>
    <property type="molecule type" value="Genomic_DNA"/>
</dbReference>
<dbReference type="SUPFAM" id="SSF69279">
    <property type="entry name" value="Phage tail proteins"/>
    <property type="match status" value="2"/>
</dbReference>
<dbReference type="InterPro" id="IPR037026">
    <property type="entry name" value="Vgr_OB-fold_dom_sf"/>
</dbReference>
<gene>
    <name evidence="1" type="ORF">AWB76_02801</name>
</gene>
<dbReference type="OrthoDB" id="1907165at2"/>
<protein>
    <submittedName>
        <fullName evidence="1">Rhs element Vgr protein</fullName>
    </submittedName>
</protein>
<dbReference type="Pfam" id="PF05954">
    <property type="entry name" value="Phage_GPD"/>
    <property type="match status" value="1"/>
</dbReference>
<evidence type="ECO:0000313" key="1">
    <source>
        <dbReference type="EMBL" id="SAK59726.1"/>
    </source>
</evidence>
<dbReference type="InterPro" id="IPR006533">
    <property type="entry name" value="T6SS_Vgr_RhsGE"/>
</dbReference>
<dbReference type="SUPFAM" id="SSF69255">
    <property type="entry name" value="gp5 N-terminal domain-like"/>
    <property type="match status" value="1"/>
</dbReference>